<feature type="binding site" evidence="19">
    <location>
        <position position="45"/>
    </location>
    <ligand>
        <name>substrate</name>
    </ligand>
</feature>
<evidence type="ECO:0000256" key="15">
    <source>
        <dbReference type="ARBA" id="ARBA00023268"/>
    </source>
</evidence>
<evidence type="ECO:0000256" key="14">
    <source>
        <dbReference type="ARBA" id="ARBA00023239"/>
    </source>
</evidence>
<evidence type="ECO:0000256" key="13">
    <source>
        <dbReference type="ARBA" id="ARBA00023235"/>
    </source>
</evidence>
<dbReference type="PROSITE" id="PS51171">
    <property type="entry name" value="PREPHENATE_DEHYDR_3"/>
    <property type="match status" value="1"/>
</dbReference>
<feature type="binding site" evidence="19">
    <location>
        <position position="36"/>
    </location>
    <ligand>
        <name>substrate</name>
    </ligand>
</feature>
<dbReference type="FunFam" id="3.40.190.10:FF:000034">
    <property type="entry name" value="Chorismate mutase/prephenate dehydratase"/>
    <property type="match status" value="1"/>
</dbReference>
<keyword evidence="14" id="KW-0456">Lyase</keyword>
<comment type="catalytic activity">
    <reaction evidence="1">
        <text>chorismate = prephenate</text>
        <dbReference type="Rhea" id="RHEA:13897"/>
        <dbReference type="ChEBI" id="CHEBI:29748"/>
        <dbReference type="ChEBI" id="CHEBI:29934"/>
        <dbReference type="EC" id="5.4.99.5"/>
    </reaction>
</comment>
<comment type="caution">
    <text evidence="25">The sequence shown here is derived from an EMBL/GenBank/DDBJ whole genome shotgun (WGS) entry which is preliminary data.</text>
</comment>
<feature type="binding site" evidence="19">
    <location>
        <position position="80"/>
    </location>
    <ligand>
        <name>substrate</name>
    </ligand>
</feature>
<dbReference type="SUPFAM" id="SSF48600">
    <property type="entry name" value="Chorismate mutase II"/>
    <property type="match status" value="1"/>
</dbReference>
<keyword evidence="9" id="KW-0963">Cytoplasm</keyword>
<feature type="domain" description="ACT" evidence="24">
    <location>
        <begin position="306"/>
        <end position="383"/>
    </location>
</feature>
<dbReference type="AlphaFoldDB" id="A0A9D1JTC4"/>
<comment type="pathway">
    <text evidence="5">Metabolic intermediate biosynthesis; prephenate biosynthesis; prephenate from chorismate: step 1/1.</text>
</comment>
<dbReference type="InterPro" id="IPR036979">
    <property type="entry name" value="CM_dom_sf"/>
</dbReference>
<evidence type="ECO:0000256" key="16">
    <source>
        <dbReference type="ARBA" id="ARBA00031175"/>
    </source>
</evidence>
<evidence type="ECO:0000259" key="24">
    <source>
        <dbReference type="PROSITE" id="PS51671"/>
    </source>
</evidence>
<dbReference type="InterPro" id="IPR036263">
    <property type="entry name" value="Chorismate_II_sf"/>
</dbReference>
<reference evidence="25" key="2">
    <citation type="journal article" date="2021" name="PeerJ">
        <title>Extensive microbial diversity within the chicken gut microbiome revealed by metagenomics and culture.</title>
        <authorList>
            <person name="Gilroy R."/>
            <person name="Ravi A."/>
            <person name="Getino M."/>
            <person name="Pursley I."/>
            <person name="Horton D.L."/>
            <person name="Alikhan N.F."/>
            <person name="Baker D."/>
            <person name="Gharbi K."/>
            <person name="Hall N."/>
            <person name="Watson M."/>
            <person name="Adriaenssens E.M."/>
            <person name="Foster-Nyarko E."/>
            <person name="Jarju S."/>
            <person name="Secka A."/>
            <person name="Antonio M."/>
            <person name="Oren A."/>
            <person name="Chaudhuri R.R."/>
            <person name="La Ragione R."/>
            <person name="Hildebrand F."/>
            <person name="Pallen M.J."/>
        </authorList>
    </citation>
    <scope>NUCLEOTIDE SEQUENCE</scope>
    <source>
        <strain evidence="25">ChiBcec16-1751</strain>
    </source>
</reference>
<dbReference type="CDD" id="cd13631">
    <property type="entry name" value="PBP2_Ct-PDT_like"/>
    <property type="match status" value="1"/>
</dbReference>
<reference evidence="25" key="1">
    <citation type="submission" date="2020-10" db="EMBL/GenBank/DDBJ databases">
        <authorList>
            <person name="Gilroy R."/>
        </authorList>
    </citation>
    <scope>NUCLEOTIDE SEQUENCE</scope>
    <source>
        <strain evidence="25">ChiBcec16-1751</strain>
    </source>
</reference>
<name>A0A9D1JTC4_9FIRM</name>
<dbReference type="InterPro" id="IPR002912">
    <property type="entry name" value="ACT_dom"/>
</dbReference>
<evidence type="ECO:0000259" key="23">
    <source>
        <dbReference type="PROSITE" id="PS51171"/>
    </source>
</evidence>
<dbReference type="EMBL" id="DVJJ01000067">
    <property type="protein sequence ID" value="HIS64568.1"/>
    <property type="molecule type" value="Genomic_DNA"/>
</dbReference>
<evidence type="ECO:0000256" key="2">
    <source>
        <dbReference type="ARBA" id="ARBA00002364"/>
    </source>
</evidence>
<keyword evidence="10" id="KW-0028">Amino-acid biosynthesis</keyword>
<keyword evidence="11" id="KW-0057">Aromatic amino acid biosynthesis</keyword>
<evidence type="ECO:0000313" key="25">
    <source>
        <dbReference type="EMBL" id="HIS64568.1"/>
    </source>
</evidence>
<feature type="binding site" evidence="19">
    <location>
        <position position="84"/>
    </location>
    <ligand>
        <name>substrate</name>
    </ligand>
</feature>
<comment type="catalytic activity">
    <reaction evidence="18">
        <text>prephenate + H(+) = 3-phenylpyruvate + CO2 + H2O</text>
        <dbReference type="Rhea" id="RHEA:21648"/>
        <dbReference type="ChEBI" id="CHEBI:15377"/>
        <dbReference type="ChEBI" id="CHEBI:15378"/>
        <dbReference type="ChEBI" id="CHEBI:16526"/>
        <dbReference type="ChEBI" id="CHEBI:18005"/>
        <dbReference type="ChEBI" id="CHEBI:29934"/>
        <dbReference type="EC" id="4.2.1.51"/>
    </reaction>
</comment>
<dbReference type="GO" id="GO:0004106">
    <property type="term" value="F:chorismate mutase activity"/>
    <property type="evidence" value="ECO:0007669"/>
    <property type="project" value="UniProtKB-EC"/>
</dbReference>
<dbReference type="PIRSF" id="PIRSF001500">
    <property type="entry name" value="Chor_mut_pdt_Ppr"/>
    <property type="match status" value="1"/>
</dbReference>
<dbReference type="PROSITE" id="PS51168">
    <property type="entry name" value="CHORISMATE_MUT_2"/>
    <property type="match status" value="1"/>
</dbReference>
<dbReference type="EC" id="4.2.1.51" evidence="6"/>
<dbReference type="Gene3D" id="3.30.70.260">
    <property type="match status" value="1"/>
</dbReference>
<dbReference type="GO" id="GO:0004664">
    <property type="term" value="F:prephenate dehydratase activity"/>
    <property type="evidence" value="ECO:0007669"/>
    <property type="project" value="UniProtKB-EC"/>
</dbReference>
<keyword evidence="15" id="KW-0511">Multifunctional enzyme</keyword>
<dbReference type="InterPro" id="IPR045865">
    <property type="entry name" value="ACT-like_dom_sf"/>
</dbReference>
<evidence type="ECO:0000256" key="5">
    <source>
        <dbReference type="ARBA" id="ARBA00004817"/>
    </source>
</evidence>
<dbReference type="InterPro" id="IPR001086">
    <property type="entry name" value="Preph_deHydtase"/>
</dbReference>
<dbReference type="PANTHER" id="PTHR21022:SF19">
    <property type="entry name" value="PREPHENATE DEHYDRATASE-RELATED"/>
    <property type="match status" value="1"/>
</dbReference>
<feature type="binding site" evidence="19">
    <location>
        <position position="25"/>
    </location>
    <ligand>
        <name>substrate</name>
    </ligand>
</feature>
<evidence type="ECO:0000256" key="3">
    <source>
        <dbReference type="ARBA" id="ARBA00004496"/>
    </source>
</evidence>
<accession>A0A9D1JTC4</accession>
<feature type="binding site" evidence="19">
    <location>
        <position position="49"/>
    </location>
    <ligand>
        <name>substrate</name>
    </ligand>
</feature>
<evidence type="ECO:0000256" key="8">
    <source>
        <dbReference type="ARBA" id="ARBA00021872"/>
    </source>
</evidence>
<dbReference type="PANTHER" id="PTHR21022">
    <property type="entry name" value="PREPHENATE DEHYDRATASE P PROTEIN"/>
    <property type="match status" value="1"/>
</dbReference>
<evidence type="ECO:0000256" key="19">
    <source>
        <dbReference type="PIRSR" id="PIRSR001500-1"/>
    </source>
</evidence>
<dbReference type="InterPro" id="IPR008242">
    <property type="entry name" value="Chor_mutase/pphenate_deHydtase"/>
</dbReference>
<feature type="site" description="Essential for prephenate dehydratase activity" evidence="20">
    <location>
        <position position="287"/>
    </location>
</feature>
<dbReference type="GO" id="GO:0005737">
    <property type="term" value="C:cytoplasm"/>
    <property type="evidence" value="ECO:0007669"/>
    <property type="project" value="UniProtKB-SubCell"/>
</dbReference>
<dbReference type="Proteomes" id="UP000886741">
    <property type="component" value="Unassembled WGS sequence"/>
</dbReference>
<evidence type="ECO:0000256" key="10">
    <source>
        <dbReference type="ARBA" id="ARBA00022605"/>
    </source>
</evidence>
<dbReference type="SUPFAM" id="SSF53850">
    <property type="entry name" value="Periplasmic binding protein-like II"/>
    <property type="match status" value="1"/>
</dbReference>
<dbReference type="Pfam" id="PF00800">
    <property type="entry name" value="PDT"/>
    <property type="match status" value="1"/>
</dbReference>
<dbReference type="SMART" id="SM00830">
    <property type="entry name" value="CM_2"/>
    <property type="match status" value="1"/>
</dbReference>
<protein>
    <recommendedName>
        <fullName evidence="7">Bifunctional chorismate mutase/prephenate dehydratase</fullName>
        <ecNumber evidence="6">4.2.1.51</ecNumber>
    </recommendedName>
    <alternativeName>
        <fullName evidence="17">Chorismate mutase-prephenate dehydratase</fullName>
    </alternativeName>
    <alternativeName>
        <fullName evidence="8">Prephenate dehydratase</fullName>
    </alternativeName>
    <alternativeName>
        <fullName evidence="16">p-protein</fullName>
    </alternativeName>
</protein>
<dbReference type="GO" id="GO:0009094">
    <property type="term" value="P:L-phenylalanine biosynthetic process"/>
    <property type="evidence" value="ECO:0007669"/>
    <property type="project" value="UniProtKB-KW"/>
</dbReference>
<organism evidence="25 26">
    <name type="scientific">Candidatus Avoscillospira avistercoris</name>
    <dbReference type="NCBI Taxonomy" id="2840707"/>
    <lineage>
        <taxon>Bacteria</taxon>
        <taxon>Bacillati</taxon>
        <taxon>Bacillota</taxon>
        <taxon>Clostridia</taxon>
        <taxon>Eubacteriales</taxon>
        <taxon>Oscillospiraceae</taxon>
        <taxon>Oscillospiraceae incertae sedis</taxon>
        <taxon>Candidatus Avoscillospira</taxon>
    </lineage>
</organism>
<comment type="function">
    <text evidence="2">Catalyzes the Claisen rearrangement of chorismate to prephenate and the decarboxylation/dehydration of prephenate to phenylpyruvate.</text>
</comment>
<evidence type="ECO:0000256" key="6">
    <source>
        <dbReference type="ARBA" id="ARBA00013147"/>
    </source>
</evidence>
<evidence type="ECO:0000256" key="20">
    <source>
        <dbReference type="PIRSR" id="PIRSR001500-2"/>
    </source>
</evidence>
<dbReference type="Gene3D" id="3.40.190.10">
    <property type="entry name" value="Periplasmic binding protein-like II"/>
    <property type="match status" value="2"/>
</dbReference>
<gene>
    <name evidence="25" type="ORF">IAA83_04250</name>
</gene>
<comment type="subcellular location">
    <subcellularLocation>
        <location evidence="3">Cytoplasm</location>
    </subcellularLocation>
</comment>
<evidence type="ECO:0000256" key="1">
    <source>
        <dbReference type="ARBA" id="ARBA00000824"/>
    </source>
</evidence>
<dbReference type="SUPFAM" id="SSF55021">
    <property type="entry name" value="ACT-like"/>
    <property type="match status" value="1"/>
</dbReference>
<dbReference type="InterPro" id="IPR002701">
    <property type="entry name" value="CM_II_prokaryot"/>
</dbReference>
<evidence type="ECO:0000256" key="9">
    <source>
        <dbReference type="ARBA" id="ARBA00022490"/>
    </source>
</evidence>
<feature type="domain" description="Prephenate dehydratase" evidence="23">
    <location>
        <begin position="117"/>
        <end position="294"/>
    </location>
</feature>
<feature type="domain" description="Chorismate mutase" evidence="22">
    <location>
        <begin position="1"/>
        <end position="88"/>
    </location>
</feature>
<keyword evidence="21" id="KW-0175">Coiled coil</keyword>
<evidence type="ECO:0000256" key="17">
    <source>
        <dbReference type="ARBA" id="ARBA00031520"/>
    </source>
</evidence>
<sequence length="387" mass="43623">MRDLQQCRAEIDRLDRQIVALFEERMAVCREVGAYKVAHHLPVLDEERERQVLQAKAELLQDAGLRPQVIALFETIMAGSRSLQRRMVTETDPAKAGDLEAYQAMRHWSGQPLTEQRVLYQGQPGAYCEEAAMGFFGDDCQRMNLKTWDGVFRGVKEGFGDFGVVPIENSSTGSINDVFDLLGQFGCYIVGEQIVPVRHCLVALPDASMDTITDVYSHAQGFAQCRPFLGEHPKWEHHEMVNTAVAAKFVAESGDSTKAAIASRRAAELYGLQILQSAINENVRNYTRFLIVAAEPRFPEDANKISVRFIIPHREGSLCRILQIFAQAGLNLEKLESRPVPESRWEYSFYADFTGNIRREEMDRGIRELIDAASSFRVLGNYKAAQL</sequence>
<proteinExistence type="predicted"/>
<keyword evidence="12" id="KW-0584">Phenylalanine biosynthesis</keyword>
<evidence type="ECO:0000256" key="12">
    <source>
        <dbReference type="ARBA" id="ARBA00023222"/>
    </source>
</evidence>
<evidence type="ECO:0000256" key="11">
    <source>
        <dbReference type="ARBA" id="ARBA00023141"/>
    </source>
</evidence>
<dbReference type="GO" id="GO:0046417">
    <property type="term" value="P:chorismate metabolic process"/>
    <property type="evidence" value="ECO:0007669"/>
    <property type="project" value="InterPro"/>
</dbReference>
<dbReference type="Pfam" id="PF01817">
    <property type="entry name" value="CM_2"/>
    <property type="match status" value="1"/>
</dbReference>
<comment type="pathway">
    <text evidence="4">Amino-acid biosynthesis; L-phenylalanine biosynthesis; phenylpyruvate from prephenate: step 1/1.</text>
</comment>
<keyword evidence="13" id="KW-0413">Isomerase</keyword>
<feature type="coiled-coil region" evidence="21">
    <location>
        <begin position="4"/>
        <end position="63"/>
    </location>
</feature>
<dbReference type="PROSITE" id="PS51671">
    <property type="entry name" value="ACT"/>
    <property type="match status" value="1"/>
</dbReference>
<evidence type="ECO:0000259" key="22">
    <source>
        <dbReference type="PROSITE" id="PS51168"/>
    </source>
</evidence>
<evidence type="ECO:0000313" key="26">
    <source>
        <dbReference type="Proteomes" id="UP000886741"/>
    </source>
</evidence>
<dbReference type="CDD" id="cd04905">
    <property type="entry name" value="ACT_CM-PDT"/>
    <property type="match status" value="1"/>
</dbReference>
<evidence type="ECO:0000256" key="21">
    <source>
        <dbReference type="SAM" id="Coils"/>
    </source>
</evidence>
<evidence type="ECO:0000256" key="7">
    <source>
        <dbReference type="ARBA" id="ARBA00014401"/>
    </source>
</evidence>
<dbReference type="Gene3D" id="1.20.59.10">
    <property type="entry name" value="Chorismate mutase"/>
    <property type="match status" value="1"/>
</dbReference>
<evidence type="ECO:0000256" key="4">
    <source>
        <dbReference type="ARBA" id="ARBA00004741"/>
    </source>
</evidence>
<evidence type="ECO:0000256" key="18">
    <source>
        <dbReference type="ARBA" id="ARBA00047848"/>
    </source>
</evidence>
<feature type="binding site" evidence="19">
    <location>
        <position position="8"/>
    </location>
    <ligand>
        <name>substrate</name>
    </ligand>
</feature>